<dbReference type="InterPro" id="IPR001763">
    <property type="entry name" value="Rhodanese-like_dom"/>
</dbReference>
<protein>
    <submittedName>
        <fullName evidence="3">DUF2892 domain-containing protein</fullName>
    </submittedName>
</protein>
<dbReference type="AlphaFoldDB" id="A0A7X3SPJ1"/>
<dbReference type="Pfam" id="PF11127">
    <property type="entry name" value="YgaP-like_TM"/>
    <property type="match status" value="1"/>
</dbReference>
<sequence length="181" mass="19216">MPLPTLSPAEAKRLLDQGAILVDIRDADEHARENIPGARLAPLSRLDQADLGHQPGQRVIFHCKSGARTQGNAARLAAKAGSASEAFIVEGGLDAWKKAGLPVAVDRRQPLEMQRQVQIGAGSMVFLGTMLGLFVSPWFFAIPAFVGAGLTVAGATGFCGMARILKKAPWNRAAFARPKHA</sequence>
<accession>A0A7X3SPJ1</accession>
<reference evidence="3 4" key="1">
    <citation type="submission" date="2019-12" db="EMBL/GenBank/DDBJ databases">
        <authorList>
            <person name="Yuan C.-G."/>
        </authorList>
    </citation>
    <scope>NUCLEOTIDE SEQUENCE [LARGE SCALE GENOMIC DNA]</scope>
    <source>
        <strain evidence="3 4">KCTC 23863</strain>
    </source>
</reference>
<dbReference type="PROSITE" id="PS50206">
    <property type="entry name" value="RHODANESE_3"/>
    <property type="match status" value="1"/>
</dbReference>
<dbReference type="RefSeq" id="WP_160884886.1">
    <property type="nucleotide sequence ID" value="NZ_WURB01000008.1"/>
</dbReference>
<dbReference type="PANTHER" id="PTHR44086:SF10">
    <property type="entry name" value="THIOSULFATE SULFURTRANSFERASE_RHODANESE-LIKE DOMAIN-CONTAINING PROTEIN 3"/>
    <property type="match status" value="1"/>
</dbReference>
<name>A0A7X3SPJ1_9HYPH</name>
<evidence type="ECO:0000313" key="3">
    <source>
        <dbReference type="EMBL" id="MXQ12288.1"/>
    </source>
</evidence>
<dbReference type="PANTHER" id="PTHR44086">
    <property type="entry name" value="THIOSULFATE SULFURTRANSFERASE RDL2, MITOCHONDRIAL-RELATED"/>
    <property type="match status" value="1"/>
</dbReference>
<evidence type="ECO:0000313" key="4">
    <source>
        <dbReference type="Proteomes" id="UP000436483"/>
    </source>
</evidence>
<feature type="transmembrane region" description="Helical" evidence="1">
    <location>
        <begin position="145"/>
        <end position="165"/>
    </location>
</feature>
<organism evidence="3 4">
    <name type="scientific">Microvirga makkahensis</name>
    <dbReference type="NCBI Taxonomy" id="1128670"/>
    <lineage>
        <taxon>Bacteria</taxon>
        <taxon>Pseudomonadati</taxon>
        <taxon>Pseudomonadota</taxon>
        <taxon>Alphaproteobacteria</taxon>
        <taxon>Hyphomicrobiales</taxon>
        <taxon>Methylobacteriaceae</taxon>
        <taxon>Microvirga</taxon>
    </lineage>
</organism>
<dbReference type="InterPro" id="IPR036873">
    <property type="entry name" value="Rhodanese-like_dom_sf"/>
</dbReference>
<proteinExistence type="predicted"/>
<feature type="transmembrane region" description="Helical" evidence="1">
    <location>
        <begin position="117"/>
        <end position="139"/>
    </location>
</feature>
<dbReference type="SMART" id="SM00450">
    <property type="entry name" value="RHOD"/>
    <property type="match status" value="1"/>
</dbReference>
<keyword evidence="1" id="KW-0472">Membrane</keyword>
<keyword evidence="1" id="KW-1133">Transmembrane helix</keyword>
<reference evidence="3 4" key="2">
    <citation type="submission" date="2020-01" db="EMBL/GenBank/DDBJ databases">
        <title>Microvirga sp. nov., an arsenate reduction bacterium isolated from Tibet hotspring sediments.</title>
        <authorList>
            <person name="Xian W.-D."/>
            <person name="Li W.-J."/>
        </authorList>
    </citation>
    <scope>NUCLEOTIDE SEQUENCE [LARGE SCALE GENOMIC DNA]</scope>
    <source>
        <strain evidence="3 4">KCTC 23863</strain>
    </source>
</reference>
<evidence type="ECO:0000256" key="1">
    <source>
        <dbReference type="SAM" id="Phobius"/>
    </source>
</evidence>
<keyword evidence="1" id="KW-0812">Transmembrane</keyword>
<dbReference type="Gene3D" id="3.40.250.10">
    <property type="entry name" value="Rhodanese-like domain"/>
    <property type="match status" value="1"/>
</dbReference>
<evidence type="ECO:0000259" key="2">
    <source>
        <dbReference type="PROSITE" id="PS50206"/>
    </source>
</evidence>
<gene>
    <name evidence="3" type="ORF">GR328_12610</name>
</gene>
<dbReference type="InterPro" id="IPR021309">
    <property type="entry name" value="YgaP-like_TM"/>
</dbReference>
<comment type="caution">
    <text evidence="3">The sequence shown here is derived from an EMBL/GenBank/DDBJ whole genome shotgun (WGS) entry which is preliminary data.</text>
</comment>
<dbReference type="Pfam" id="PF00581">
    <property type="entry name" value="Rhodanese"/>
    <property type="match status" value="1"/>
</dbReference>
<dbReference type="OrthoDB" id="9807812at2"/>
<dbReference type="GO" id="GO:0004792">
    <property type="term" value="F:thiosulfate-cyanide sulfurtransferase activity"/>
    <property type="evidence" value="ECO:0007669"/>
    <property type="project" value="TreeGrafter"/>
</dbReference>
<dbReference type="Gene3D" id="6.10.140.1340">
    <property type="match status" value="1"/>
</dbReference>
<dbReference type="Proteomes" id="UP000436483">
    <property type="component" value="Unassembled WGS sequence"/>
</dbReference>
<dbReference type="EMBL" id="WURB01000008">
    <property type="protein sequence ID" value="MXQ12288.1"/>
    <property type="molecule type" value="Genomic_DNA"/>
</dbReference>
<dbReference type="SUPFAM" id="SSF52821">
    <property type="entry name" value="Rhodanese/Cell cycle control phosphatase"/>
    <property type="match status" value="1"/>
</dbReference>
<keyword evidence="4" id="KW-1185">Reference proteome</keyword>
<feature type="domain" description="Rhodanese" evidence="2">
    <location>
        <begin position="15"/>
        <end position="105"/>
    </location>
</feature>